<dbReference type="NCBIfam" id="TIGR00099">
    <property type="entry name" value="Cof-subfamily"/>
    <property type="match status" value="1"/>
</dbReference>
<protein>
    <submittedName>
        <fullName evidence="1">Haloacid dehalogenase family protein</fullName>
    </submittedName>
</protein>
<dbReference type="InterPro" id="IPR036412">
    <property type="entry name" value="HAD-like_sf"/>
</dbReference>
<dbReference type="VEuPathDB" id="CryptoDB:cand_026690"/>
<dbReference type="Proteomes" id="UP000186804">
    <property type="component" value="Unassembled WGS sequence"/>
</dbReference>
<dbReference type="InterPro" id="IPR006379">
    <property type="entry name" value="HAD-SF_hydro_IIB"/>
</dbReference>
<dbReference type="SFLD" id="SFLDG01140">
    <property type="entry name" value="C2.B:_Phosphomannomutase_and_P"/>
    <property type="match status" value="1"/>
</dbReference>
<dbReference type="PROSITE" id="PS01229">
    <property type="entry name" value="COF_2"/>
    <property type="match status" value="1"/>
</dbReference>
<dbReference type="PANTHER" id="PTHR10000:SF8">
    <property type="entry name" value="HAD SUPERFAMILY HYDROLASE-LIKE, TYPE 3"/>
    <property type="match status" value="1"/>
</dbReference>
<sequence length="300" mass="33301">MNDIKCIITDIDGTLANEESKLSMECARAFRSAEDAGFIIFPATGRCQRGLFGIYDDETNNIIKHKGYPGIYHNGALIIGPDGYEDIIEEICIDRETCIEIIKRLKSLKLCEKLNDGTLIYRDLSIGIYERDFGIVERSTFTESVKHLNDKSNVITKVVDNLLEFVQSMEYLPQKILVIEPISKLGHLVEEIDLIGKALDVRVVLSSKVCIDILPTGVSKGHAAKILLERLGIKPENTMAIGDANNDLEILEYVGHPVAMGNAVPQVKEIARHIVATNNQHGFAEALYNIAKVPRPKIST</sequence>
<dbReference type="SUPFAM" id="SSF56784">
    <property type="entry name" value="HAD-like"/>
    <property type="match status" value="1"/>
</dbReference>
<name>A0A1J4MAW4_9CRYT</name>
<dbReference type="GeneID" id="92366853"/>
<keyword evidence="2" id="KW-1185">Reference proteome</keyword>
<dbReference type="OrthoDB" id="27226at2759"/>
<dbReference type="InterPro" id="IPR023214">
    <property type="entry name" value="HAD_sf"/>
</dbReference>
<dbReference type="AlphaFoldDB" id="A0A1J4MAW4"/>
<dbReference type="SFLD" id="SFLDS00003">
    <property type="entry name" value="Haloacid_Dehalogenase"/>
    <property type="match status" value="1"/>
</dbReference>
<gene>
    <name evidence="1" type="ORF">cand_026690</name>
</gene>
<dbReference type="RefSeq" id="XP_067066480.1">
    <property type="nucleotide sequence ID" value="XM_067212897.1"/>
</dbReference>
<dbReference type="PANTHER" id="PTHR10000">
    <property type="entry name" value="PHOSPHOSERINE PHOSPHATASE"/>
    <property type="match status" value="1"/>
</dbReference>
<dbReference type="GO" id="GO:0005829">
    <property type="term" value="C:cytosol"/>
    <property type="evidence" value="ECO:0007669"/>
    <property type="project" value="TreeGrafter"/>
</dbReference>
<dbReference type="Gene3D" id="3.30.1240.10">
    <property type="match status" value="1"/>
</dbReference>
<dbReference type="NCBIfam" id="TIGR01484">
    <property type="entry name" value="HAD-SF-IIB"/>
    <property type="match status" value="1"/>
</dbReference>
<reference evidence="1 2" key="1">
    <citation type="submission" date="2016-10" db="EMBL/GenBank/DDBJ databases">
        <title>Reductive evolution of mitochondrial metabolism and differential evolution of invasion-related proteins in Cryptosporidium.</title>
        <authorList>
            <person name="Liu S."/>
            <person name="Roellig D.M."/>
            <person name="Guo Y."/>
            <person name="Li N."/>
            <person name="Frace M.A."/>
            <person name="Tang K."/>
            <person name="Zhang L."/>
            <person name="Feng Y."/>
            <person name="Xiao L."/>
        </authorList>
    </citation>
    <scope>NUCLEOTIDE SEQUENCE [LARGE SCALE GENOMIC DNA]</scope>
    <source>
        <strain evidence="1">30847</strain>
    </source>
</reference>
<evidence type="ECO:0000313" key="2">
    <source>
        <dbReference type="Proteomes" id="UP000186804"/>
    </source>
</evidence>
<comment type="caution">
    <text evidence="1">The sequence shown here is derived from an EMBL/GenBank/DDBJ whole genome shotgun (WGS) entry which is preliminary data.</text>
</comment>
<evidence type="ECO:0000313" key="1">
    <source>
        <dbReference type="EMBL" id="OII71111.1"/>
    </source>
</evidence>
<organism evidence="1 2">
    <name type="scientific">Cryptosporidium andersoni</name>
    <dbReference type="NCBI Taxonomy" id="117008"/>
    <lineage>
        <taxon>Eukaryota</taxon>
        <taxon>Sar</taxon>
        <taxon>Alveolata</taxon>
        <taxon>Apicomplexa</taxon>
        <taxon>Conoidasida</taxon>
        <taxon>Coccidia</taxon>
        <taxon>Eucoccidiorida</taxon>
        <taxon>Eimeriorina</taxon>
        <taxon>Cryptosporidiidae</taxon>
        <taxon>Cryptosporidium</taxon>
    </lineage>
</organism>
<dbReference type="InterPro" id="IPR000150">
    <property type="entry name" value="Cof"/>
</dbReference>
<dbReference type="Pfam" id="PF08282">
    <property type="entry name" value="Hydrolase_3"/>
    <property type="match status" value="1"/>
</dbReference>
<accession>A0A1J4MAW4</accession>
<dbReference type="Gene3D" id="3.40.50.1000">
    <property type="entry name" value="HAD superfamily/HAD-like"/>
    <property type="match status" value="1"/>
</dbReference>
<dbReference type="GO" id="GO:0016791">
    <property type="term" value="F:phosphatase activity"/>
    <property type="evidence" value="ECO:0007669"/>
    <property type="project" value="TreeGrafter"/>
</dbReference>
<proteinExistence type="predicted"/>
<dbReference type="EMBL" id="LRBS01000125">
    <property type="protein sequence ID" value="OII71111.1"/>
    <property type="molecule type" value="Genomic_DNA"/>
</dbReference>
<dbReference type="GO" id="GO:0000287">
    <property type="term" value="F:magnesium ion binding"/>
    <property type="evidence" value="ECO:0007669"/>
    <property type="project" value="TreeGrafter"/>
</dbReference>